<protein>
    <recommendedName>
        <fullName evidence="5">Nephrocystin 3-like N-terminal domain-containing protein</fullName>
    </recommendedName>
</protein>
<feature type="repeat" description="WD" evidence="3">
    <location>
        <begin position="850"/>
        <end position="891"/>
    </location>
</feature>
<proteinExistence type="predicted"/>
<dbReference type="PANTHER" id="PTHR19848">
    <property type="entry name" value="WD40 REPEAT PROTEIN"/>
    <property type="match status" value="1"/>
</dbReference>
<organism evidence="6 7">
    <name type="scientific">Rhizoctonia solani</name>
    <dbReference type="NCBI Taxonomy" id="456999"/>
    <lineage>
        <taxon>Eukaryota</taxon>
        <taxon>Fungi</taxon>
        <taxon>Dikarya</taxon>
        <taxon>Basidiomycota</taxon>
        <taxon>Agaricomycotina</taxon>
        <taxon>Agaricomycetes</taxon>
        <taxon>Cantharellales</taxon>
        <taxon>Ceratobasidiaceae</taxon>
        <taxon>Rhizoctonia</taxon>
    </lineage>
</organism>
<dbReference type="Pfam" id="PF24883">
    <property type="entry name" value="NPHP3_N"/>
    <property type="match status" value="1"/>
</dbReference>
<dbReference type="InterPro" id="IPR027417">
    <property type="entry name" value="P-loop_NTPase"/>
</dbReference>
<accession>A0A8H3HJC7</accession>
<evidence type="ECO:0000256" key="3">
    <source>
        <dbReference type="PROSITE-ProRule" id="PRU00221"/>
    </source>
</evidence>
<dbReference type="SUPFAM" id="SSF52540">
    <property type="entry name" value="P-loop containing nucleoside triphosphate hydrolases"/>
    <property type="match status" value="1"/>
</dbReference>
<reference evidence="6" key="1">
    <citation type="submission" date="2021-01" db="EMBL/GenBank/DDBJ databases">
        <authorList>
            <person name="Kaushik A."/>
        </authorList>
    </citation>
    <scope>NUCLEOTIDE SEQUENCE</scope>
    <source>
        <strain evidence="6">AG6-10EEA</strain>
    </source>
</reference>
<dbReference type="InterPro" id="IPR001680">
    <property type="entry name" value="WD40_rpt"/>
</dbReference>
<dbReference type="InterPro" id="IPR036322">
    <property type="entry name" value="WD40_repeat_dom_sf"/>
</dbReference>
<dbReference type="Gene3D" id="3.40.50.300">
    <property type="entry name" value="P-loop containing nucleotide triphosphate hydrolases"/>
    <property type="match status" value="1"/>
</dbReference>
<feature type="domain" description="Nephrocystin 3-like N-terminal" evidence="5">
    <location>
        <begin position="214"/>
        <end position="371"/>
    </location>
</feature>
<dbReference type="InterPro" id="IPR056884">
    <property type="entry name" value="NPHP3-like_N"/>
</dbReference>
<feature type="repeat" description="WD" evidence="3">
    <location>
        <begin position="893"/>
        <end position="934"/>
    </location>
</feature>
<dbReference type="PROSITE" id="PS00678">
    <property type="entry name" value="WD_REPEATS_1"/>
    <property type="match status" value="6"/>
</dbReference>
<keyword evidence="1 3" id="KW-0853">WD repeat</keyword>
<evidence type="ECO:0000313" key="6">
    <source>
        <dbReference type="EMBL" id="CAE6513127.1"/>
    </source>
</evidence>
<dbReference type="PRINTS" id="PR00320">
    <property type="entry name" value="GPROTEINBRPT"/>
</dbReference>
<dbReference type="PROSITE" id="PS50294">
    <property type="entry name" value="WD_REPEATS_REGION"/>
    <property type="match status" value="9"/>
</dbReference>
<feature type="repeat" description="WD" evidence="3">
    <location>
        <begin position="1155"/>
        <end position="1196"/>
    </location>
</feature>
<feature type="repeat" description="WD" evidence="3">
    <location>
        <begin position="1119"/>
        <end position="1153"/>
    </location>
</feature>
<dbReference type="InterPro" id="IPR015943">
    <property type="entry name" value="WD40/YVTN_repeat-like_dom_sf"/>
</dbReference>
<feature type="repeat" description="WD" evidence="3">
    <location>
        <begin position="936"/>
        <end position="977"/>
    </location>
</feature>
<dbReference type="SMART" id="SM00320">
    <property type="entry name" value="WD40"/>
    <property type="match status" value="13"/>
</dbReference>
<sequence>MTVNPDALASFSNQEFTTFHDSEEWRPRSLASAAWDRLISSLSAFESSAGLFPPLKSAVGELIGCLDAVEAAASNRTDYEELTSELQSMADMLNQYAGELDSEFSNGSIANIAQCIRLQVEGIQQQQQRGTVGRLLDATQDQEDVIKRYRQVERLFRQLQCDVTMRTRSDVKEHIETARLRGMSPVDDARYNSIYSTTIKRHGCTAETREAIQQSLKDWVANPNSEKIYWMNGMAGTGKTTIAYSFCEWLRQTNRLGASFFCSRISSTCRSLGRIIPTLAYQLARYSPAFRAILCAALKDDPDAGTLNVGQQFEKLMYLPISKAKNAIPDGVVIVIDALDECDDTFSVQLLLDVLLKFAEHLPLKFFVASRPEHVIRERMMSQGGTARSIVHLHDIEQSIVEADIKKYLTDALHPMTPPPTPKQIDTLAKRAGKLFIYAATVVRYINPGTIPVESSFRLETILMETKDPEAEADSIYEDLDRLYTTVLNAVFSQSLVRKEKECMKRVLWTVVCAREPILASTLASLATLTEAQVWSALQSLRSVLHVPENNGLISTLHASFPEYMLDPSRSKDLQCNEVQWNTALVQRCFEVMQSDLRFNICNLQSSYLTNAQVVDLETRVAACISPSLSYACRYWAQHLSSSTALVNIRDMLLDFLPNRLLFWMEVLSLSGGIRIGASMMQQVQTWLRHIGEAEDGIQKQVADVRNFVTWFAANPCSRSTPHIYISALPLCIKSSWVYQQYWQRTKGLANIEMSQQDGAVLAIWSTGAVVYSMAISPDGDRIAVGSADGSIHVYDIHTGAIISGSFKGHTRDVSDVEFSPDGTQIVSCSPDKTVIIWDSHSGSIVHGPLHGHTDWISSVAFSPDGNRVVSGSDDQTVIVWDIHTGAIVLGPLQGHTDRVFSVAFSPDNQLIASCSGDHTIRLWDAYTGAAKAEPLKGHSGEVNGVAFSPNGSQLVSCSDDKTIRVWDTQTGTAIGQPFEGHKSRIWTVAFSSDGTYIVSGGLEDDGTIMVWETRTGSVVLGPLHGHTSVIQSVGFLPDDSRVVSCSSDKTIRIWDVQSKHGQPNPPGARETPVGPIMFSLDNTQFVSNSSSGALRIWDTSTGASISPPFKGQADFNIIHSVAFSPQGSHVVTGANDFSIRVWDVLTGDAISQPLKGHQGPIRCIVFSPDGTHICSGSEDFTARIWDIKAGVMIGQPYEGHTGSVQSVSYSPDGTQLASGSADYTVRVWNVSTSTLVHTLSEHESSVLSVAFSPDGSHIVSGSTDGRVYLWNTHDLKNPVSRSYDGRVDSVCFSPDDTYIIVGCGSTVHVVDTQIMQSISTLELSWKDEVRWVGCSSNGTDILSVSTLRQEGAEESTEEPTQQHSQRPNIVRVWRAGRPEQAASSSTERYWSYKPDGRILSPEGFVIWVPPDLLPYLKYESKTHYNPLIISPDGIIDIGYKDLCIGERWAECYIQKDSAI</sequence>
<evidence type="ECO:0000256" key="1">
    <source>
        <dbReference type="ARBA" id="ARBA00022574"/>
    </source>
</evidence>
<dbReference type="InterPro" id="IPR020472">
    <property type="entry name" value="WD40_PAC1"/>
</dbReference>
<dbReference type="SUPFAM" id="SSF50993">
    <property type="entry name" value="Peptidase/esterase 'gauge' domain"/>
    <property type="match status" value="1"/>
</dbReference>
<dbReference type="SUPFAM" id="SSF50978">
    <property type="entry name" value="WD40 repeat-like"/>
    <property type="match status" value="2"/>
</dbReference>
<dbReference type="InterPro" id="IPR019775">
    <property type="entry name" value="WD40_repeat_CS"/>
</dbReference>
<feature type="repeat" description="WD" evidence="3">
    <location>
        <begin position="979"/>
        <end position="1022"/>
    </location>
</feature>
<dbReference type="CDD" id="cd00200">
    <property type="entry name" value="WD40"/>
    <property type="match status" value="2"/>
</dbReference>
<feature type="repeat" description="WD" evidence="3">
    <location>
        <begin position="771"/>
        <end position="805"/>
    </location>
</feature>
<feature type="repeat" description="WD" evidence="3">
    <location>
        <begin position="1198"/>
        <end position="1239"/>
    </location>
</feature>
<evidence type="ECO:0000256" key="4">
    <source>
        <dbReference type="SAM" id="MobiDB-lite"/>
    </source>
</evidence>
<dbReference type="Gene3D" id="2.130.10.10">
    <property type="entry name" value="YVTN repeat-like/Quinoprotein amine dehydrogenase"/>
    <property type="match status" value="4"/>
</dbReference>
<keyword evidence="2" id="KW-0677">Repeat</keyword>
<evidence type="ECO:0000256" key="2">
    <source>
        <dbReference type="ARBA" id="ARBA00022737"/>
    </source>
</evidence>
<evidence type="ECO:0000259" key="5">
    <source>
        <dbReference type="Pfam" id="PF24883"/>
    </source>
</evidence>
<gene>
    <name evidence="6" type="ORF">RDB_LOCUS132215</name>
</gene>
<dbReference type="Pfam" id="PF00400">
    <property type="entry name" value="WD40"/>
    <property type="match status" value="12"/>
</dbReference>
<feature type="repeat" description="WD" evidence="3">
    <location>
        <begin position="1240"/>
        <end position="1272"/>
    </location>
</feature>
<feature type="repeat" description="WD" evidence="3">
    <location>
        <begin position="807"/>
        <end position="848"/>
    </location>
</feature>
<dbReference type="Proteomes" id="UP000663853">
    <property type="component" value="Unassembled WGS sequence"/>
</dbReference>
<name>A0A8H3HJC7_9AGAM</name>
<comment type="caution">
    <text evidence="6">The sequence shown here is derived from an EMBL/GenBank/DDBJ whole genome shotgun (WGS) entry which is preliminary data.</text>
</comment>
<feature type="region of interest" description="Disordered" evidence="4">
    <location>
        <begin position="1348"/>
        <end position="1367"/>
    </location>
</feature>
<feature type="repeat" description="WD" evidence="3">
    <location>
        <begin position="1024"/>
        <end position="1059"/>
    </location>
</feature>
<dbReference type="PANTHER" id="PTHR19848:SF8">
    <property type="entry name" value="F-BOX AND WD REPEAT DOMAIN CONTAINING 7"/>
    <property type="match status" value="1"/>
</dbReference>
<evidence type="ECO:0000313" key="7">
    <source>
        <dbReference type="Proteomes" id="UP000663853"/>
    </source>
</evidence>
<dbReference type="PROSITE" id="PS50082">
    <property type="entry name" value="WD_REPEATS_2"/>
    <property type="match status" value="12"/>
</dbReference>
<dbReference type="EMBL" id="CAJMXA010003718">
    <property type="protein sequence ID" value="CAE6513127.1"/>
    <property type="molecule type" value="Genomic_DNA"/>
</dbReference>
<feature type="repeat" description="WD" evidence="3">
    <location>
        <begin position="1067"/>
        <end position="1108"/>
    </location>
</feature>